<dbReference type="PANTHER" id="PTHR22916">
    <property type="entry name" value="GLYCOSYLTRANSFERASE"/>
    <property type="match status" value="1"/>
</dbReference>
<organism evidence="2 3">
    <name type="scientific">Brevibacterium paucivorans</name>
    <dbReference type="NCBI Taxonomy" id="170994"/>
    <lineage>
        <taxon>Bacteria</taxon>
        <taxon>Bacillati</taxon>
        <taxon>Actinomycetota</taxon>
        <taxon>Actinomycetes</taxon>
        <taxon>Micrococcales</taxon>
        <taxon>Brevibacteriaceae</taxon>
        <taxon>Brevibacterium</taxon>
    </lineage>
</organism>
<dbReference type="InterPro" id="IPR001173">
    <property type="entry name" value="Glyco_trans_2-like"/>
</dbReference>
<evidence type="ECO:0000259" key="1">
    <source>
        <dbReference type="Pfam" id="PF00535"/>
    </source>
</evidence>
<protein>
    <submittedName>
        <fullName evidence="2">Glycosyltransferase involved in cell wall biosynthesis</fullName>
    </submittedName>
</protein>
<dbReference type="Gene3D" id="3.90.550.10">
    <property type="entry name" value="Spore Coat Polysaccharide Biosynthesis Protein SpsA, Chain A"/>
    <property type="match status" value="1"/>
</dbReference>
<dbReference type="Proteomes" id="UP000809290">
    <property type="component" value="Unassembled WGS sequence"/>
</dbReference>
<dbReference type="PANTHER" id="PTHR22916:SF3">
    <property type="entry name" value="UDP-GLCNAC:BETAGAL BETA-1,3-N-ACETYLGLUCOSAMINYLTRANSFERASE-LIKE PROTEIN 1"/>
    <property type="match status" value="1"/>
</dbReference>
<dbReference type="RefSeq" id="WP_204514845.1">
    <property type="nucleotide sequence ID" value="NZ_JAFBCP010000001.1"/>
</dbReference>
<gene>
    <name evidence="2" type="ORF">JOE56_000687</name>
</gene>
<dbReference type="Pfam" id="PF00535">
    <property type="entry name" value="Glycos_transf_2"/>
    <property type="match status" value="1"/>
</dbReference>
<proteinExistence type="predicted"/>
<evidence type="ECO:0000313" key="2">
    <source>
        <dbReference type="EMBL" id="MBM7815993.1"/>
    </source>
</evidence>
<evidence type="ECO:0000313" key="3">
    <source>
        <dbReference type="Proteomes" id="UP000809290"/>
    </source>
</evidence>
<reference evidence="2 3" key="1">
    <citation type="submission" date="2021-01" db="EMBL/GenBank/DDBJ databases">
        <title>Sequencing the genomes of 1000 actinobacteria strains.</title>
        <authorList>
            <person name="Klenk H.-P."/>
        </authorList>
    </citation>
    <scope>NUCLEOTIDE SEQUENCE [LARGE SCALE GENOMIC DNA]</scope>
    <source>
        <strain evidence="2 3">DSM 13657</strain>
    </source>
</reference>
<name>A0ABS2SL31_9MICO</name>
<feature type="domain" description="Glycosyltransferase 2-like" evidence="1">
    <location>
        <begin position="7"/>
        <end position="138"/>
    </location>
</feature>
<dbReference type="InterPro" id="IPR029044">
    <property type="entry name" value="Nucleotide-diphossugar_trans"/>
</dbReference>
<comment type="caution">
    <text evidence="2">The sequence shown here is derived from an EMBL/GenBank/DDBJ whole genome shotgun (WGS) entry which is preliminary data.</text>
</comment>
<dbReference type="SUPFAM" id="SSF53448">
    <property type="entry name" value="Nucleotide-diphospho-sugar transferases"/>
    <property type="match status" value="1"/>
</dbReference>
<accession>A0ABS2SL31</accession>
<sequence>MATPELSLIIPAMNAAPYLSTLFTSLQLQGDMSKVQVIFINDGSSDETPQILEEYGPQFPHFEVITNETNVGLSQGRNQGIDRAQGQYITFLDGDDWIAKNHLPTILEAAQSLDVDFLRFDHTQVRGNKRVFRRAPMSVRNRPLNPRYGILPVHDSTMVDYPNAWSGIFHRRLKDSGLLYFLKELHTAEDREWTWRLHLNADSFAVVDAPGVLYRRDVAGSLTQIVDERQLMFTDCFAAIFRNVAADREADKWWQKAVCNFFAILQFQVDRLAVEAPEMMKKLYARSREVCAMAPKEILLREFAISKPARQRAVLPALGHTADALKELIK</sequence>
<keyword evidence="3" id="KW-1185">Reference proteome</keyword>
<dbReference type="CDD" id="cd00761">
    <property type="entry name" value="Glyco_tranf_GTA_type"/>
    <property type="match status" value="1"/>
</dbReference>
<dbReference type="EMBL" id="JAFBCP010000001">
    <property type="protein sequence ID" value="MBM7815993.1"/>
    <property type="molecule type" value="Genomic_DNA"/>
</dbReference>